<proteinExistence type="predicted"/>
<evidence type="ECO:0000313" key="2">
    <source>
        <dbReference type="WBParaSite" id="RSKR_0000712600.1"/>
    </source>
</evidence>
<organism evidence="1 2">
    <name type="scientific">Rhabditophanes sp. KR3021</name>
    <dbReference type="NCBI Taxonomy" id="114890"/>
    <lineage>
        <taxon>Eukaryota</taxon>
        <taxon>Metazoa</taxon>
        <taxon>Ecdysozoa</taxon>
        <taxon>Nematoda</taxon>
        <taxon>Chromadorea</taxon>
        <taxon>Rhabditida</taxon>
        <taxon>Tylenchina</taxon>
        <taxon>Panagrolaimomorpha</taxon>
        <taxon>Strongyloidoidea</taxon>
        <taxon>Alloionematidae</taxon>
        <taxon>Rhabditophanes</taxon>
    </lineage>
</organism>
<sequence>MVNTRRFLPTMATAKPTKQPVDHSPKPLYLDVQATSPMDPRVVDAMLPFMLVNFGNPHSRTHWYGWESEKAVEEARAHIAKLIGADPREVVFTSGATESNNIAIKGIAHFYKQTGKNHIITVSTEHKCVLDSCRSLENEGFEVTYLPVKSNGIIDMEVLDKAIRPTTSLVSVMSVNNEIGVKQPLKEIGALCRSKKVFFHTDGAQAVGKIHLDVNDMKIDLMSISGHKLYGPKGAGALYVRRRPRVRLEALISGGGQERGIRSGTLAAPLCVGIGEACKIAYQEMDLDHAHINKLSQQLVNGIQDKLPQVIRNGDPIETYPGCVNLSFAYVEGESLLMALKNIALSSGSACTSASLEPSYVLRAIGADEDLAHSSIRFGIGKFTTKEEIEYTVRECVKHTERLRDMSPLWEMVQDGIDLKTIKWTQH</sequence>
<accession>A0AC35U3N9</accession>
<evidence type="ECO:0000313" key="1">
    <source>
        <dbReference type="Proteomes" id="UP000095286"/>
    </source>
</evidence>
<dbReference type="Proteomes" id="UP000095286">
    <property type="component" value="Unplaced"/>
</dbReference>
<protein>
    <submittedName>
        <fullName evidence="2">Cysteine desulfurase, mitochondrial</fullName>
    </submittedName>
</protein>
<dbReference type="WBParaSite" id="RSKR_0000712600.1">
    <property type="protein sequence ID" value="RSKR_0000712600.1"/>
    <property type="gene ID" value="RSKR_0000712600"/>
</dbReference>
<reference evidence="2" key="1">
    <citation type="submission" date="2016-11" db="UniProtKB">
        <authorList>
            <consortium name="WormBaseParasite"/>
        </authorList>
    </citation>
    <scope>IDENTIFICATION</scope>
    <source>
        <strain evidence="2">KR3021</strain>
    </source>
</reference>
<name>A0AC35U3N9_9BILA</name>